<dbReference type="SUPFAM" id="SSF55383">
    <property type="entry name" value="Copper amine oxidase, domain N"/>
    <property type="match status" value="1"/>
</dbReference>
<accession>A0A1I1XXJ3</accession>
<dbReference type="EMBL" id="FOMT01000002">
    <property type="protein sequence ID" value="SFE11952.1"/>
    <property type="molecule type" value="Genomic_DNA"/>
</dbReference>
<dbReference type="AlphaFoldDB" id="A0A1I1XXJ3"/>
<dbReference type="Proteomes" id="UP000198855">
    <property type="component" value="Unassembled WGS sequence"/>
</dbReference>
<dbReference type="InterPro" id="IPR036514">
    <property type="entry name" value="SGNH_hydro_sf"/>
</dbReference>
<dbReference type="InterPro" id="IPR051532">
    <property type="entry name" value="Ester_Hydrolysis_Enzymes"/>
</dbReference>
<proteinExistence type="predicted"/>
<evidence type="ECO:0000313" key="4">
    <source>
        <dbReference type="Proteomes" id="UP000198855"/>
    </source>
</evidence>
<dbReference type="InterPro" id="IPR001087">
    <property type="entry name" value="GDSL"/>
</dbReference>
<gene>
    <name evidence="3" type="ORF">SAMN05216378_2389</name>
</gene>
<keyword evidence="1" id="KW-0732">Signal</keyword>
<feature type="signal peptide" evidence="1">
    <location>
        <begin position="1"/>
        <end position="24"/>
    </location>
</feature>
<dbReference type="OrthoDB" id="2987164at2"/>
<dbReference type="PANTHER" id="PTHR30383:SF27">
    <property type="entry name" value="SPORE GERMINATION LIPASE LIPC"/>
    <property type="match status" value="1"/>
</dbReference>
<dbReference type="RefSeq" id="WP_091184979.1">
    <property type="nucleotide sequence ID" value="NZ_FOMT01000002.1"/>
</dbReference>
<dbReference type="STRING" id="1045775.SAMN05216378_2389"/>
<reference evidence="4" key="1">
    <citation type="submission" date="2016-10" db="EMBL/GenBank/DDBJ databases">
        <authorList>
            <person name="Varghese N."/>
            <person name="Submissions S."/>
        </authorList>
    </citation>
    <scope>NUCLEOTIDE SEQUENCE [LARGE SCALE GENOMIC DNA]</scope>
    <source>
        <strain evidence="4">CGMCC 1.10784</strain>
    </source>
</reference>
<dbReference type="PANTHER" id="PTHR30383">
    <property type="entry name" value="THIOESTERASE 1/PROTEASE 1/LYSOPHOSPHOLIPASE L1"/>
    <property type="match status" value="1"/>
</dbReference>
<dbReference type="Gene3D" id="3.30.457.10">
    <property type="entry name" value="Copper amine oxidase-like, N-terminal domain"/>
    <property type="match status" value="1"/>
</dbReference>
<evidence type="ECO:0000256" key="1">
    <source>
        <dbReference type="SAM" id="SignalP"/>
    </source>
</evidence>
<dbReference type="Pfam" id="PF00657">
    <property type="entry name" value="Lipase_GDSL"/>
    <property type="match status" value="1"/>
</dbReference>
<protein>
    <submittedName>
        <fullName evidence="3">Lysophospholipase L1</fullName>
    </submittedName>
</protein>
<feature type="domain" description="Copper amine oxidase-like N-terminal" evidence="2">
    <location>
        <begin position="316"/>
        <end position="429"/>
    </location>
</feature>
<dbReference type="Pfam" id="PF07833">
    <property type="entry name" value="Cu_amine_oxidN1"/>
    <property type="match status" value="1"/>
</dbReference>
<sequence length="431" mass="46729">MYSKSRKFQFACAILAFIILTVSAWGGSSRAAASGEPEPYQIVALGDSLTAGYEHGYTEKSIPYGYVEQVYEQALFHGLRAEYVNYGIIGLKAEGLNLLLQAVSGGRSVKPDDIQKNLQDPRKDNLVGQTAQMAKSIQSADLIVLTIGGNDLIPVMSKLDSGATAEEVTTYIQTVLDQYEKDLEASIRTIAALNPEAQLVISDQYLPVPAPVKFGSATIELYPEAKRKLLLDGVTKLRSKLDQVSTRVSKDGIKLQIADVSSLFVGHELEFTSIAEGDIHPNHKGYAAMGRAFANTIWGDYRTVRPRLANVQMSVVVDGKELPAGSAPPVLRSNRSFVAMRDITDALGAKLGWNNAAQSATVTYNSHKVIFTIGSAYVTIDGKKVKLTTPPAFLLKSGKETKTYLPLAALSEALGLQVTYRSTMQTAFINK</sequence>
<dbReference type="Gene3D" id="3.40.50.1110">
    <property type="entry name" value="SGNH hydrolase"/>
    <property type="match status" value="1"/>
</dbReference>
<organism evidence="3 4">
    <name type="scientific">Paenibacillus catalpae</name>
    <dbReference type="NCBI Taxonomy" id="1045775"/>
    <lineage>
        <taxon>Bacteria</taxon>
        <taxon>Bacillati</taxon>
        <taxon>Bacillota</taxon>
        <taxon>Bacilli</taxon>
        <taxon>Bacillales</taxon>
        <taxon>Paenibacillaceae</taxon>
        <taxon>Paenibacillus</taxon>
    </lineage>
</organism>
<dbReference type="GO" id="GO:0004622">
    <property type="term" value="F:phosphatidylcholine lysophospholipase activity"/>
    <property type="evidence" value="ECO:0007669"/>
    <property type="project" value="TreeGrafter"/>
</dbReference>
<keyword evidence="4" id="KW-1185">Reference proteome</keyword>
<feature type="chain" id="PRO_5039185590" evidence="1">
    <location>
        <begin position="25"/>
        <end position="431"/>
    </location>
</feature>
<dbReference type="InterPro" id="IPR012854">
    <property type="entry name" value="Cu_amine_oxidase-like_N"/>
</dbReference>
<dbReference type="InterPro" id="IPR036582">
    <property type="entry name" value="Mao_N_sf"/>
</dbReference>
<dbReference type="SUPFAM" id="SSF52266">
    <property type="entry name" value="SGNH hydrolase"/>
    <property type="match status" value="1"/>
</dbReference>
<name>A0A1I1XXJ3_9BACL</name>
<evidence type="ECO:0000313" key="3">
    <source>
        <dbReference type="EMBL" id="SFE11952.1"/>
    </source>
</evidence>
<evidence type="ECO:0000259" key="2">
    <source>
        <dbReference type="Pfam" id="PF07833"/>
    </source>
</evidence>